<gene>
    <name evidence="1" type="ORF">LEP1GSC079_1551</name>
</gene>
<dbReference type="AlphaFoldDB" id="A0A0F6ICZ6"/>
<reference evidence="1 2" key="1">
    <citation type="submission" date="2013-01" db="EMBL/GenBank/DDBJ databases">
        <authorList>
            <person name="Harkins D.M."/>
            <person name="Durkin A.S."/>
            <person name="Brinkac L.M."/>
            <person name="Haft D.H."/>
            <person name="Selengut J.D."/>
            <person name="Sanka R."/>
            <person name="DePew J."/>
            <person name="Purushe J."/>
            <person name="Peacock S.J."/>
            <person name="Thaipadungpanit J."/>
            <person name="Wuthiekanun V.W."/>
            <person name="Day N.P."/>
            <person name="Vinetz J.M."/>
            <person name="Sutton G.G."/>
            <person name="Nierman W.C."/>
            <person name="Fouts D.E."/>
        </authorList>
    </citation>
    <scope>NUCLEOTIDE SEQUENCE [LARGE SCALE GENOMIC DNA]</scope>
    <source>
        <strain evidence="1 2">FPW1039</strain>
    </source>
</reference>
<dbReference type="EMBL" id="AKWR02000148">
    <property type="protein sequence ID" value="EMJ35921.1"/>
    <property type="molecule type" value="Genomic_DNA"/>
</dbReference>
<dbReference type="Proteomes" id="UP000012164">
    <property type="component" value="Unassembled WGS sequence"/>
</dbReference>
<proteinExistence type="predicted"/>
<comment type="caution">
    <text evidence="1">The sequence shown here is derived from an EMBL/GenBank/DDBJ whole genome shotgun (WGS) entry which is preliminary data.</text>
</comment>
<organism evidence="1 2">
    <name type="scientific">Leptospira interrogans str. FPW1039</name>
    <dbReference type="NCBI Taxonomy" id="1193040"/>
    <lineage>
        <taxon>Bacteria</taxon>
        <taxon>Pseudomonadati</taxon>
        <taxon>Spirochaetota</taxon>
        <taxon>Spirochaetia</taxon>
        <taxon>Leptospirales</taxon>
        <taxon>Leptospiraceae</taxon>
        <taxon>Leptospira</taxon>
    </lineage>
</organism>
<evidence type="ECO:0000313" key="1">
    <source>
        <dbReference type="EMBL" id="EMJ35921.1"/>
    </source>
</evidence>
<protein>
    <submittedName>
        <fullName evidence="1">Uncharacterized protein</fullName>
    </submittedName>
</protein>
<accession>A0A0F6ICZ6</accession>
<evidence type="ECO:0000313" key="2">
    <source>
        <dbReference type="Proteomes" id="UP000012164"/>
    </source>
</evidence>
<name>A0A0F6ICZ6_LEPIR</name>
<sequence length="223" mass="26761">MENSFFNNSNIKERFMNFKNSLSISIQNIFYILKNRRNTIYPLRFSEKAITTIRTHLLDRFETAFQVKLERKHEHTKVQVGYDRKKGIKTIHTYPVELEIAKEDEICLEGSMIDWDSEKHEFKIYPDVDVEIEYNGILNHFEMQVNRNVFSNDKMRVYTKTTGFPSWFPVRENILEINKVKIKGRIWKLTLEDWCQPEEIMKIESSIANEVLDYFSDFPKRQS</sequence>